<dbReference type="GO" id="GO:0000160">
    <property type="term" value="P:phosphorelay signal transduction system"/>
    <property type="evidence" value="ECO:0007669"/>
    <property type="project" value="InterPro"/>
</dbReference>
<dbReference type="PROSITE" id="PS50110">
    <property type="entry name" value="RESPONSE_REGULATORY"/>
    <property type="match status" value="1"/>
</dbReference>
<dbReference type="PANTHER" id="PTHR44591">
    <property type="entry name" value="STRESS RESPONSE REGULATOR PROTEIN 1"/>
    <property type="match status" value="1"/>
</dbReference>
<dbReference type="AlphaFoldDB" id="A0A1F6ECR9"/>
<dbReference type="InterPro" id="IPR011006">
    <property type="entry name" value="CheY-like_superfamily"/>
</dbReference>
<feature type="domain" description="Response regulatory" evidence="3">
    <location>
        <begin position="7"/>
        <end position="124"/>
    </location>
</feature>
<dbReference type="Gene3D" id="3.40.50.2300">
    <property type="match status" value="1"/>
</dbReference>
<accession>A0A1F6ECR9</accession>
<dbReference type="EMBL" id="MFLV01000022">
    <property type="protein sequence ID" value="OGG71451.1"/>
    <property type="molecule type" value="Genomic_DNA"/>
</dbReference>
<evidence type="ECO:0000256" key="2">
    <source>
        <dbReference type="PROSITE-ProRule" id="PRU00169"/>
    </source>
</evidence>
<sequence>MAQEKYHIFIIDDDSFLLDMYSFKFKGAGHEVEVASGPEDALIKLRAGAKPDAILCDIVMPGMDGFQVIEIIRKEQLAPGATLIVLSNRGEKADLDKARELGTDAYIVKARTVPSEVLEQVLRAIEAHKAKRV</sequence>
<evidence type="ECO:0000259" key="3">
    <source>
        <dbReference type="PROSITE" id="PS50110"/>
    </source>
</evidence>
<protein>
    <recommendedName>
        <fullName evidence="3">Response regulatory domain-containing protein</fullName>
    </recommendedName>
</protein>
<evidence type="ECO:0000313" key="5">
    <source>
        <dbReference type="Proteomes" id="UP000179115"/>
    </source>
</evidence>
<dbReference type="Proteomes" id="UP000179115">
    <property type="component" value="Unassembled WGS sequence"/>
</dbReference>
<proteinExistence type="predicted"/>
<dbReference type="STRING" id="1798508.A3A35_03335"/>
<feature type="modified residue" description="4-aspartylphosphate" evidence="2">
    <location>
        <position position="57"/>
    </location>
</feature>
<dbReference type="InterPro" id="IPR001789">
    <property type="entry name" value="Sig_transdc_resp-reg_receiver"/>
</dbReference>
<dbReference type="Pfam" id="PF00072">
    <property type="entry name" value="Response_reg"/>
    <property type="match status" value="1"/>
</dbReference>
<evidence type="ECO:0000256" key="1">
    <source>
        <dbReference type="ARBA" id="ARBA00022553"/>
    </source>
</evidence>
<dbReference type="InterPro" id="IPR050595">
    <property type="entry name" value="Bact_response_regulator"/>
</dbReference>
<dbReference type="SMART" id="SM00448">
    <property type="entry name" value="REC"/>
    <property type="match status" value="1"/>
</dbReference>
<dbReference type="SUPFAM" id="SSF52172">
    <property type="entry name" value="CheY-like"/>
    <property type="match status" value="1"/>
</dbReference>
<gene>
    <name evidence="4" type="ORF">A3A35_03335</name>
</gene>
<dbReference type="PANTHER" id="PTHR44591:SF3">
    <property type="entry name" value="RESPONSE REGULATORY DOMAIN-CONTAINING PROTEIN"/>
    <property type="match status" value="1"/>
</dbReference>
<name>A0A1F6ECR9_9BACT</name>
<keyword evidence="1 2" id="KW-0597">Phosphoprotein</keyword>
<comment type="caution">
    <text evidence="4">The sequence shown here is derived from an EMBL/GenBank/DDBJ whole genome shotgun (WGS) entry which is preliminary data.</text>
</comment>
<organism evidence="4 5">
    <name type="scientific">Candidatus Kaiserbacteria bacterium RIFCSPLOWO2_01_FULL_51_21</name>
    <dbReference type="NCBI Taxonomy" id="1798508"/>
    <lineage>
        <taxon>Bacteria</taxon>
        <taxon>Candidatus Kaiseribacteriota</taxon>
    </lineage>
</organism>
<reference evidence="4 5" key="1">
    <citation type="journal article" date="2016" name="Nat. Commun.">
        <title>Thousands of microbial genomes shed light on interconnected biogeochemical processes in an aquifer system.</title>
        <authorList>
            <person name="Anantharaman K."/>
            <person name="Brown C.T."/>
            <person name="Hug L.A."/>
            <person name="Sharon I."/>
            <person name="Castelle C.J."/>
            <person name="Probst A.J."/>
            <person name="Thomas B.C."/>
            <person name="Singh A."/>
            <person name="Wilkins M.J."/>
            <person name="Karaoz U."/>
            <person name="Brodie E.L."/>
            <person name="Williams K.H."/>
            <person name="Hubbard S.S."/>
            <person name="Banfield J.F."/>
        </authorList>
    </citation>
    <scope>NUCLEOTIDE SEQUENCE [LARGE SCALE GENOMIC DNA]</scope>
</reference>
<evidence type="ECO:0000313" key="4">
    <source>
        <dbReference type="EMBL" id="OGG71451.1"/>
    </source>
</evidence>
<dbReference type="CDD" id="cd00156">
    <property type="entry name" value="REC"/>
    <property type="match status" value="1"/>
</dbReference>